<protein>
    <submittedName>
        <fullName evidence="2">Glycine/D-amino acid oxidase-like deaminating enzyme</fullName>
    </submittedName>
</protein>
<proteinExistence type="predicted"/>
<gene>
    <name evidence="2" type="ORF">FB382_002378</name>
</gene>
<sequence>MGRALSLRRPGRDRPYDRLSLWHDTAGDDWTPRAALPGDTDADVAIVGAGYTGLWTAHYLAEADPTLRIVVLEAEVAGYGASGRNGGWCSALFPASLDKLAAASGREAALAQHAAMRATVDEVARVARAEGIDADLAHGGTITVARTGAQWRRARAEVEHARSWGRGEDDLRLLDRREATAVLDATGTRGATYTPDCMAIHPAKLVRGLARAVERRGVTIHERTRVTAIEPGLARTKHGTVRAGTVVRATEGYTPSLAGERRTLAPVYSLVIATAPLPADVWDRIGLARRETFTDHRHLIVYGQRTADDRLVFGGRGAPYHLGSRVRPGFDHDEKVFASLYDAMTTLFPVLAGTRVTHAWGGALGIPRDWCASVGLDRATGLAWAGGYVGDGVSTTNLAGRTLRDLVLGRDTELTRLPWVGHRSRAWEREPLRWLGINIGLRAMTLADAEESLTRQPSLAARAVGPLIGG</sequence>
<dbReference type="EMBL" id="JACGXA010000001">
    <property type="protein sequence ID" value="MBA8804087.1"/>
    <property type="molecule type" value="Genomic_DNA"/>
</dbReference>
<accession>A0A7W3PA49</accession>
<evidence type="ECO:0000259" key="1">
    <source>
        <dbReference type="Pfam" id="PF01266"/>
    </source>
</evidence>
<dbReference type="GO" id="GO:0005737">
    <property type="term" value="C:cytoplasm"/>
    <property type="evidence" value="ECO:0007669"/>
    <property type="project" value="TreeGrafter"/>
</dbReference>
<dbReference type="RefSeq" id="WP_343055584.1">
    <property type="nucleotide sequence ID" value="NZ_JACGXA010000001.1"/>
</dbReference>
<keyword evidence="3" id="KW-1185">Reference proteome</keyword>
<dbReference type="Gene3D" id="3.50.50.60">
    <property type="entry name" value="FAD/NAD(P)-binding domain"/>
    <property type="match status" value="1"/>
</dbReference>
<dbReference type="PANTHER" id="PTHR13847">
    <property type="entry name" value="SARCOSINE DEHYDROGENASE-RELATED"/>
    <property type="match status" value="1"/>
</dbReference>
<dbReference type="Gene3D" id="3.30.9.10">
    <property type="entry name" value="D-Amino Acid Oxidase, subunit A, domain 2"/>
    <property type="match status" value="1"/>
</dbReference>
<dbReference type="Pfam" id="PF01266">
    <property type="entry name" value="DAO"/>
    <property type="match status" value="1"/>
</dbReference>
<feature type="domain" description="FAD dependent oxidoreductase" evidence="1">
    <location>
        <begin position="43"/>
        <end position="406"/>
    </location>
</feature>
<dbReference type="PANTHER" id="PTHR13847:SF285">
    <property type="entry name" value="FAD DEPENDENT OXIDOREDUCTASE DOMAIN-CONTAINING PROTEIN"/>
    <property type="match status" value="1"/>
</dbReference>
<dbReference type="AlphaFoldDB" id="A0A7W3PA49"/>
<dbReference type="Proteomes" id="UP000580910">
    <property type="component" value="Unassembled WGS sequence"/>
</dbReference>
<reference evidence="2 3" key="1">
    <citation type="submission" date="2020-07" db="EMBL/GenBank/DDBJ databases">
        <title>Sequencing the genomes of 1000 actinobacteria strains.</title>
        <authorList>
            <person name="Klenk H.-P."/>
        </authorList>
    </citation>
    <scope>NUCLEOTIDE SEQUENCE [LARGE SCALE GENOMIC DNA]</scope>
    <source>
        <strain evidence="2 3">DSM 21349</strain>
    </source>
</reference>
<dbReference type="SUPFAM" id="SSF51905">
    <property type="entry name" value="FAD/NAD(P)-binding domain"/>
    <property type="match status" value="1"/>
</dbReference>
<evidence type="ECO:0000313" key="2">
    <source>
        <dbReference type="EMBL" id="MBA8804087.1"/>
    </source>
</evidence>
<comment type="caution">
    <text evidence="2">The sequence shown here is derived from an EMBL/GenBank/DDBJ whole genome shotgun (WGS) entry which is preliminary data.</text>
</comment>
<dbReference type="InterPro" id="IPR036188">
    <property type="entry name" value="FAD/NAD-bd_sf"/>
</dbReference>
<organism evidence="2 3">
    <name type="scientific">Nocardioides ginsengisegetis</name>
    <dbReference type="NCBI Taxonomy" id="661491"/>
    <lineage>
        <taxon>Bacteria</taxon>
        <taxon>Bacillati</taxon>
        <taxon>Actinomycetota</taxon>
        <taxon>Actinomycetes</taxon>
        <taxon>Propionibacteriales</taxon>
        <taxon>Nocardioidaceae</taxon>
        <taxon>Nocardioides</taxon>
    </lineage>
</organism>
<evidence type="ECO:0000313" key="3">
    <source>
        <dbReference type="Proteomes" id="UP000580910"/>
    </source>
</evidence>
<dbReference type="InterPro" id="IPR006076">
    <property type="entry name" value="FAD-dep_OxRdtase"/>
</dbReference>
<name>A0A7W3PA49_9ACTN</name>